<dbReference type="Gene3D" id="3.40.50.80">
    <property type="entry name" value="Nucleotide-binding domain of ferredoxin-NADP reductase (FNR) module"/>
    <property type="match status" value="1"/>
</dbReference>
<dbReference type="Gene3D" id="2.40.30.10">
    <property type="entry name" value="Translation factors"/>
    <property type="match status" value="1"/>
</dbReference>
<keyword evidence="12 14" id="KW-0472">Membrane</keyword>
<dbReference type="SUPFAM" id="SSF63380">
    <property type="entry name" value="Riboflavin synthase domain-like"/>
    <property type="match status" value="1"/>
</dbReference>
<evidence type="ECO:0000256" key="9">
    <source>
        <dbReference type="ARBA" id="ARBA00023002"/>
    </source>
</evidence>
<gene>
    <name evidence="16" type="ORF">UFOPK4098_00461</name>
    <name evidence="17" type="ORF">UFOPK4347_01270</name>
</gene>
<dbReference type="PRINTS" id="PR00409">
    <property type="entry name" value="PHDIOXRDTASE"/>
</dbReference>
<feature type="transmembrane region" description="Helical" evidence="14">
    <location>
        <begin position="64"/>
        <end position="83"/>
    </location>
</feature>
<evidence type="ECO:0000256" key="1">
    <source>
        <dbReference type="ARBA" id="ARBA00001974"/>
    </source>
</evidence>
<reference evidence="17" key="1">
    <citation type="submission" date="2020-05" db="EMBL/GenBank/DDBJ databases">
        <authorList>
            <person name="Chiriac C."/>
            <person name="Salcher M."/>
            <person name="Ghai R."/>
            <person name="Kavagutti S V."/>
        </authorList>
    </citation>
    <scope>NUCLEOTIDE SEQUENCE</scope>
</reference>
<comment type="cofactor">
    <cofactor evidence="1">
        <name>FAD</name>
        <dbReference type="ChEBI" id="CHEBI:57692"/>
    </cofactor>
</comment>
<dbReference type="GO" id="GO:0050660">
    <property type="term" value="F:flavin adenine dinucleotide binding"/>
    <property type="evidence" value="ECO:0007669"/>
    <property type="project" value="TreeGrafter"/>
</dbReference>
<keyword evidence="10" id="KW-0408">Iron</keyword>
<feature type="transmembrane region" description="Helical" evidence="14">
    <location>
        <begin position="207"/>
        <end position="225"/>
    </location>
</feature>
<dbReference type="EMBL" id="CAFBQU010000038">
    <property type="protein sequence ID" value="CAB5066748.1"/>
    <property type="molecule type" value="Genomic_DNA"/>
</dbReference>
<evidence type="ECO:0000256" key="14">
    <source>
        <dbReference type="SAM" id="Phobius"/>
    </source>
</evidence>
<evidence type="ECO:0000256" key="5">
    <source>
        <dbReference type="ARBA" id="ARBA00022714"/>
    </source>
</evidence>
<keyword evidence="4 14" id="KW-0812">Transmembrane</keyword>
<dbReference type="PANTHER" id="PTHR47354:SF8">
    <property type="entry name" value="1,2-PHENYLACETYL-COA EPOXIDASE, SUBUNIT E"/>
    <property type="match status" value="1"/>
</dbReference>
<dbReference type="SUPFAM" id="SSF52343">
    <property type="entry name" value="Ferredoxin reductase-like, C-terminal NADP-linked domain"/>
    <property type="match status" value="1"/>
</dbReference>
<dbReference type="EMBL" id="CAFBPN010000014">
    <property type="protein sequence ID" value="CAB5014029.1"/>
    <property type="molecule type" value="Genomic_DNA"/>
</dbReference>
<evidence type="ECO:0000256" key="13">
    <source>
        <dbReference type="SAM" id="MobiDB-lite"/>
    </source>
</evidence>
<evidence type="ECO:0000256" key="3">
    <source>
        <dbReference type="ARBA" id="ARBA00022630"/>
    </source>
</evidence>
<dbReference type="AlphaFoldDB" id="A0A6J7UQJ6"/>
<name>A0A6J7UQJ6_9ZZZZ</name>
<feature type="region of interest" description="Disordered" evidence="13">
    <location>
        <begin position="1"/>
        <end position="21"/>
    </location>
</feature>
<dbReference type="InterPro" id="IPR001433">
    <property type="entry name" value="OxRdtase_FAD/NAD-bd"/>
</dbReference>
<proteinExistence type="predicted"/>
<feature type="transmembrane region" description="Helical" evidence="14">
    <location>
        <begin position="104"/>
        <end position="126"/>
    </location>
</feature>
<evidence type="ECO:0000256" key="10">
    <source>
        <dbReference type="ARBA" id="ARBA00023004"/>
    </source>
</evidence>
<organism evidence="17">
    <name type="scientific">freshwater metagenome</name>
    <dbReference type="NCBI Taxonomy" id="449393"/>
    <lineage>
        <taxon>unclassified sequences</taxon>
        <taxon>metagenomes</taxon>
        <taxon>ecological metagenomes</taxon>
    </lineage>
</organism>
<evidence type="ECO:0000256" key="2">
    <source>
        <dbReference type="ARBA" id="ARBA00004141"/>
    </source>
</evidence>
<dbReference type="InterPro" id="IPR017927">
    <property type="entry name" value="FAD-bd_FR_type"/>
</dbReference>
<evidence type="ECO:0000256" key="11">
    <source>
        <dbReference type="ARBA" id="ARBA00023014"/>
    </source>
</evidence>
<keyword evidence="5" id="KW-0001">2Fe-2S</keyword>
<evidence type="ECO:0000256" key="8">
    <source>
        <dbReference type="ARBA" id="ARBA00022989"/>
    </source>
</evidence>
<dbReference type="Pfam" id="PF00175">
    <property type="entry name" value="NAD_binding_1"/>
    <property type="match status" value="1"/>
</dbReference>
<evidence type="ECO:0000313" key="17">
    <source>
        <dbReference type="EMBL" id="CAB5066748.1"/>
    </source>
</evidence>
<keyword evidence="8 14" id="KW-1133">Transmembrane helix</keyword>
<dbReference type="GO" id="GO:0051537">
    <property type="term" value="F:2 iron, 2 sulfur cluster binding"/>
    <property type="evidence" value="ECO:0007669"/>
    <property type="project" value="UniProtKB-KW"/>
</dbReference>
<evidence type="ECO:0000256" key="6">
    <source>
        <dbReference type="ARBA" id="ARBA00022723"/>
    </source>
</evidence>
<keyword evidence="9" id="KW-0560">Oxidoreductase</keyword>
<keyword evidence="3" id="KW-0285">Flavoprotein</keyword>
<evidence type="ECO:0000313" key="16">
    <source>
        <dbReference type="EMBL" id="CAB5014029.1"/>
    </source>
</evidence>
<accession>A0A6J7UQJ6</accession>
<evidence type="ECO:0000256" key="7">
    <source>
        <dbReference type="ARBA" id="ARBA00022827"/>
    </source>
</evidence>
<dbReference type="InterPro" id="IPR017938">
    <property type="entry name" value="Riboflavin_synthase-like_b-brl"/>
</dbReference>
<feature type="transmembrane region" description="Helical" evidence="14">
    <location>
        <begin position="174"/>
        <end position="195"/>
    </location>
</feature>
<comment type="subcellular location">
    <subcellularLocation>
        <location evidence="2">Membrane</location>
        <topology evidence="2">Multi-pass membrane protein</topology>
    </subcellularLocation>
</comment>
<feature type="transmembrane region" description="Helical" evidence="14">
    <location>
        <begin position="142"/>
        <end position="162"/>
    </location>
</feature>
<evidence type="ECO:0000256" key="4">
    <source>
        <dbReference type="ARBA" id="ARBA00022692"/>
    </source>
</evidence>
<feature type="transmembrane region" description="Helical" evidence="14">
    <location>
        <begin position="24"/>
        <end position="44"/>
    </location>
</feature>
<evidence type="ECO:0000256" key="12">
    <source>
        <dbReference type="ARBA" id="ARBA00023136"/>
    </source>
</evidence>
<dbReference type="InterPro" id="IPR039261">
    <property type="entry name" value="FNR_nucleotide-bd"/>
</dbReference>
<dbReference type="PROSITE" id="PS51384">
    <property type="entry name" value="FAD_FR"/>
    <property type="match status" value="1"/>
</dbReference>
<dbReference type="InterPro" id="IPR013130">
    <property type="entry name" value="Fe3_Rdtase_TM_dom"/>
</dbReference>
<dbReference type="PANTHER" id="PTHR47354">
    <property type="entry name" value="NADH OXIDOREDUCTASE HCR"/>
    <property type="match status" value="1"/>
</dbReference>
<keyword evidence="11" id="KW-0411">Iron-sulfur</keyword>
<sequence>MTRPATASAVSQARPLPSPKESRVLDTDVGAIIGALTLVVVGLWSRHGGVAALGDSAAKTYTSLAQLTGLLCSEAGILGLILVTRTPLVERRYGLDRMFNWHRLLGEAMAIFLALHIAFSIAAWAIPDGTMNAIQSLTGKEPYMALTTVGSVIVLIVTISSLKWFRNKLSYEMWYFVHLTAYFGLAASFSHQIVLGTDFADDALARGFWVGIHLALVVWLIWSRWGRLVVAVARPLRVTAVTHEAQGVTSVVLSGTHLRKAKALGGQFYLVRQMVKGRWWQTNPFSLSAQPTNAGLRFTVKSRGESSNAFTNIALGTRVIVEGPYGVCTPDVVNSEKVLLVAGGVGIGPVVSFLEQLGSEHEPIILYRATSEKEVAHINELEALATARNGKVHTLVGPRATLKVADPFSPEVLLKVVPDLAQRAVIVAGPESMVKAVQRGAKAAGVPVENIHAERAWW</sequence>
<keyword evidence="6" id="KW-0479">Metal-binding</keyword>
<dbReference type="Pfam" id="PF01794">
    <property type="entry name" value="Ferric_reduct"/>
    <property type="match status" value="1"/>
</dbReference>
<protein>
    <submittedName>
        <fullName evidence="17">Unannotated protein</fullName>
    </submittedName>
</protein>
<dbReference type="GO" id="GO:0016491">
    <property type="term" value="F:oxidoreductase activity"/>
    <property type="evidence" value="ECO:0007669"/>
    <property type="project" value="UniProtKB-KW"/>
</dbReference>
<dbReference type="GO" id="GO:0016020">
    <property type="term" value="C:membrane"/>
    <property type="evidence" value="ECO:0007669"/>
    <property type="project" value="UniProtKB-SubCell"/>
</dbReference>
<feature type="domain" description="FAD-binding FR-type" evidence="15">
    <location>
        <begin position="231"/>
        <end position="331"/>
    </location>
</feature>
<evidence type="ECO:0000259" key="15">
    <source>
        <dbReference type="PROSITE" id="PS51384"/>
    </source>
</evidence>
<dbReference type="GO" id="GO:0046872">
    <property type="term" value="F:metal ion binding"/>
    <property type="evidence" value="ECO:0007669"/>
    <property type="project" value="UniProtKB-KW"/>
</dbReference>
<keyword evidence="7" id="KW-0274">FAD</keyword>
<dbReference type="InterPro" id="IPR050415">
    <property type="entry name" value="MRET"/>
</dbReference>